<keyword evidence="3" id="KW-1185">Reference proteome</keyword>
<evidence type="ECO:0000256" key="1">
    <source>
        <dbReference type="SAM" id="MobiDB-lite"/>
    </source>
</evidence>
<name>A0A6A6Q9D8_9PEZI</name>
<evidence type="ECO:0000313" key="3">
    <source>
        <dbReference type="Proteomes" id="UP000799750"/>
    </source>
</evidence>
<organism evidence="2 3">
    <name type="scientific">Lophium mytilinum</name>
    <dbReference type="NCBI Taxonomy" id="390894"/>
    <lineage>
        <taxon>Eukaryota</taxon>
        <taxon>Fungi</taxon>
        <taxon>Dikarya</taxon>
        <taxon>Ascomycota</taxon>
        <taxon>Pezizomycotina</taxon>
        <taxon>Dothideomycetes</taxon>
        <taxon>Pleosporomycetidae</taxon>
        <taxon>Mytilinidiales</taxon>
        <taxon>Mytilinidiaceae</taxon>
        <taxon>Lophium</taxon>
    </lineage>
</organism>
<feature type="compositionally biased region" description="Polar residues" evidence="1">
    <location>
        <begin position="21"/>
        <end position="39"/>
    </location>
</feature>
<dbReference type="EMBL" id="MU004200">
    <property type="protein sequence ID" value="KAF2488925.1"/>
    <property type="molecule type" value="Genomic_DNA"/>
</dbReference>
<feature type="compositionally biased region" description="Basic and acidic residues" evidence="1">
    <location>
        <begin position="41"/>
        <end position="111"/>
    </location>
</feature>
<gene>
    <name evidence="2" type="ORF">BU16DRAFT_623193</name>
</gene>
<accession>A0A6A6Q9D8</accession>
<evidence type="ECO:0000313" key="2">
    <source>
        <dbReference type="EMBL" id="KAF2488925.1"/>
    </source>
</evidence>
<feature type="region of interest" description="Disordered" evidence="1">
    <location>
        <begin position="139"/>
        <end position="226"/>
    </location>
</feature>
<protein>
    <submittedName>
        <fullName evidence="2">Uncharacterized protein</fullName>
    </submittedName>
</protein>
<dbReference type="Proteomes" id="UP000799750">
    <property type="component" value="Unassembled WGS sequence"/>
</dbReference>
<feature type="region of interest" description="Disordered" evidence="1">
    <location>
        <begin position="14"/>
        <end position="111"/>
    </location>
</feature>
<sequence length="226" mass="26153">MSHLTVWSLFFDRISPAAKSRQPTGSSTEVPLFSRNNEPPRSLEHVPRDNEPPPRLEHVPCDNEPPPRLEHVPRDNEPPPRLEQVLRDNEPPPRLEQVLRDNEPPPRLEHVLCDNELPPRLEHVPRDNEPPPRLEHVLRYRRQRPSFDSPTASRSGLSDCRPTSLSRSSFHANTSTELPRDNEPPPRLEHVLRCRRQRPSLDSRPLHPPKFLCSLPTMSHLNKPPQ</sequence>
<proteinExistence type="predicted"/>
<feature type="compositionally biased region" description="Polar residues" evidence="1">
    <location>
        <begin position="146"/>
        <end position="177"/>
    </location>
</feature>
<feature type="compositionally biased region" description="Basic and acidic residues" evidence="1">
    <location>
        <begin position="178"/>
        <end position="192"/>
    </location>
</feature>
<dbReference type="AlphaFoldDB" id="A0A6A6Q9D8"/>
<reference evidence="2" key="1">
    <citation type="journal article" date="2020" name="Stud. Mycol.">
        <title>101 Dothideomycetes genomes: a test case for predicting lifestyles and emergence of pathogens.</title>
        <authorList>
            <person name="Haridas S."/>
            <person name="Albert R."/>
            <person name="Binder M."/>
            <person name="Bloem J."/>
            <person name="Labutti K."/>
            <person name="Salamov A."/>
            <person name="Andreopoulos B."/>
            <person name="Baker S."/>
            <person name="Barry K."/>
            <person name="Bills G."/>
            <person name="Bluhm B."/>
            <person name="Cannon C."/>
            <person name="Castanera R."/>
            <person name="Culley D."/>
            <person name="Daum C."/>
            <person name="Ezra D."/>
            <person name="Gonzalez J."/>
            <person name="Henrissat B."/>
            <person name="Kuo A."/>
            <person name="Liang C."/>
            <person name="Lipzen A."/>
            <person name="Lutzoni F."/>
            <person name="Magnuson J."/>
            <person name="Mondo S."/>
            <person name="Nolan M."/>
            <person name="Ohm R."/>
            <person name="Pangilinan J."/>
            <person name="Park H.-J."/>
            <person name="Ramirez L."/>
            <person name="Alfaro M."/>
            <person name="Sun H."/>
            <person name="Tritt A."/>
            <person name="Yoshinaga Y."/>
            <person name="Zwiers L.-H."/>
            <person name="Turgeon B."/>
            <person name="Goodwin S."/>
            <person name="Spatafora J."/>
            <person name="Crous P."/>
            <person name="Grigoriev I."/>
        </authorList>
    </citation>
    <scope>NUCLEOTIDE SEQUENCE</scope>
    <source>
        <strain evidence="2">CBS 269.34</strain>
    </source>
</reference>